<comment type="caution">
    <text evidence="1">The sequence shown here is derived from an EMBL/GenBank/DDBJ whole genome shotgun (WGS) entry which is preliminary data.</text>
</comment>
<dbReference type="AlphaFoldDB" id="A0A1V3WCC4"/>
<accession>A0A1V3WCC4</accession>
<gene>
    <name evidence="1" type="ORF">BZL30_9015</name>
</gene>
<dbReference type="EMBL" id="MVBM01000012">
    <property type="protein sequence ID" value="OOK64595.1"/>
    <property type="molecule type" value="Genomic_DNA"/>
</dbReference>
<protein>
    <submittedName>
        <fullName evidence="1">Uncharacterized protein</fullName>
    </submittedName>
</protein>
<evidence type="ECO:0000313" key="2">
    <source>
        <dbReference type="Proteomes" id="UP000189229"/>
    </source>
</evidence>
<organism evidence="1 2">
    <name type="scientific">Mycobacterium kansasii</name>
    <dbReference type="NCBI Taxonomy" id="1768"/>
    <lineage>
        <taxon>Bacteria</taxon>
        <taxon>Bacillati</taxon>
        <taxon>Actinomycetota</taxon>
        <taxon>Actinomycetes</taxon>
        <taxon>Mycobacteriales</taxon>
        <taxon>Mycobacteriaceae</taxon>
        <taxon>Mycobacterium</taxon>
    </lineage>
</organism>
<name>A0A1V3WCC4_MYCKA</name>
<dbReference type="Proteomes" id="UP000189229">
    <property type="component" value="Unassembled WGS sequence"/>
</dbReference>
<evidence type="ECO:0000313" key="1">
    <source>
        <dbReference type="EMBL" id="OOK64595.1"/>
    </source>
</evidence>
<proteinExistence type="predicted"/>
<reference evidence="1 2" key="1">
    <citation type="submission" date="2017-02" db="EMBL/GenBank/DDBJ databases">
        <title>Complete genome sequences of Mycobacterium kansasii strains isolated from rhesus macaques.</title>
        <authorList>
            <person name="Panda A."/>
            <person name="Nagaraj S."/>
            <person name="Zhao X."/>
            <person name="Tettelin H."/>
            <person name="Detolla L.J."/>
        </authorList>
    </citation>
    <scope>NUCLEOTIDE SEQUENCE [LARGE SCALE GENOMIC DNA]</scope>
    <source>
        <strain evidence="1 2">11-3813</strain>
    </source>
</reference>
<sequence>MIDEQADARIAFDIGEAPQPLGGFRLRVDGGEDEVPSTAKTTGTRCGMPAGVIVASRATRDCVNAAFGSNSPTCSA</sequence>